<dbReference type="Pfam" id="PF12969">
    <property type="entry name" value="DUF3857"/>
    <property type="match status" value="1"/>
</dbReference>
<dbReference type="Gene3D" id="2.60.120.1130">
    <property type="match status" value="1"/>
</dbReference>
<dbReference type="RefSeq" id="WP_323297163.1">
    <property type="nucleotide sequence ID" value="NZ_JAYFUM010000014.1"/>
</dbReference>
<dbReference type="EMBL" id="JAYFUM010000014">
    <property type="protein sequence ID" value="MEA5140005.1"/>
    <property type="molecule type" value="Genomic_DNA"/>
</dbReference>
<feature type="domain" description="DUF3857" evidence="1">
    <location>
        <begin position="65"/>
        <end position="219"/>
    </location>
</feature>
<dbReference type="Proteomes" id="UP001302949">
    <property type="component" value="Unassembled WGS sequence"/>
</dbReference>
<comment type="caution">
    <text evidence="2">The sequence shown here is derived from an EMBL/GenBank/DDBJ whole genome shotgun (WGS) entry which is preliminary data.</text>
</comment>
<evidence type="ECO:0000259" key="1">
    <source>
        <dbReference type="Pfam" id="PF12969"/>
    </source>
</evidence>
<name>A0ABU5QAY7_9BACT</name>
<sequence>MSIACALLVFTANAQTPAPITFGQVDLKDLEMTSYSKDTAAVAVVLADYGDYFYNFQDNVPRAIYRRHVRIKILKKEGFKYANIKIPFYFPNDNTKAEAFNKIEATTWNLEKGDIVSYSLTPKDFFENKESKDVYYKTFTFPKVQEGSVLEYTYELTSGMWYELRTWEFQKNDIPTIWSELRAEIPAYFIFNITLHSSIPLKVQETKDGENNFLRGSIRDPYLSYRFAMEHLPALKTEPFITTLEDYRSKLDFELSATNFPDQSRVDYSKTWESLNETLLTNDYFGKQIKKFDEAEKLALNLKAQYKNDTLALLKAAYKLVQSTMQWNEQEGVFTTITNLDKTYEKRTGNAAEINLILIRLLRECGFDANPFILSTRDNGQLSDLVLLNRFNYTIAHVALNGKDIFLDATSKLMPMGLLPLNCMNERGRLVVRKNSRWVKIPANITSRKVTLVTMSILPNQQLKGEINVSFAGHDAVSFRKKVLTKGEASYSSEYKKSHSEHNIESISLLNIDSLDNVPQLQVKATLNEAYSELGDRIYFTPTLGLAIDEQPFKSLTRAYPIDYTVPQEETYSAQFIIPEGYAIEEMPKNDAIALPKQGGRFDFRVEVLDNLIKIQSKINLKKVVYMSDEYPFLREFFNRIIAKHTEQIVLKKK</sequence>
<protein>
    <submittedName>
        <fullName evidence="2">DUF3857 domain-containing protein</fullName>
    </submittedName>
</protein>
<dbReference type="Gene3D" id="2.60.40.3140">
    <property type="match status" value="1"/>
</dbReference>
<proteinExistence type="predicted"/>
<reference evidence="2 3" key="1">
    <citation type="submission" date="2023-12" db="EMBL/GenBank/DDBJ databases">
        <title>Novel species of the genus Arcicella isolated from rivers.</title>
        <authorList>
            <person name="Lu H."/>
        </authorList>
    </citation>
    <scope>NUCLEOTIDE SEQUENCE [LARGE SCALE GENOMIC DNA]</scope>
    <source>
        <strain evidence="2 3">KCTC 23307</strain>
    </source>
</reference>
<organism evidence="2 3">
    <name type="scientific">Arcicella rigui</name>
    <dbReference type="NCBI Taxonomy" id="797020"/>
    <lineage>
        <taxon>Bacteria</taxon>
        <taxon>Pseudomonadati</taxon>
        <taxon>Bacteroidota</taxon>
        <taxon>Cytophagia</taxon>
        <taxon>Cytophagales</taxon>
        <taxon>Flectobacillaceae</taxon>
        <taxon>Arcicella</taxon>
    </lineage>
</organism>
<accession>A0ABU5QAY7</accession>
<evidence type="ECO:0000313" key="3">
    <source>
        <dbReference type="Proteomes" id="UP001302949"/>
    </source>
</evidence>
<keyword evidence="3" id="KW-1185">Reference proteome</keyword>
<dbReference type="InterPro" id="IPR024618">
    <property type="entry name" value="DUF3857"/>
</dbReference>
<gene>
    <name evidence="2" type="ORF">VB248_12715</name>
</gene>
<dbReference type="Gene3D" id="3.10.620.30">
    <property type="match status" value="1"/>
</dbReference>
<evidence type="ECO:0000313" key="2">
    <source>
        <dbReference type="EMBL" id="MEA5140005.1"/>
    </source>
</evidence>